<evidence type="ECO:0008006" key="6">
    <source>
        <dbReference type="Google" id="ProtNLM"/>
    </source>
</evidence>
<evidence type="ECO:0000259" key="2">
    <source>
        <dbReference type="Pfam" id="PF05598"/>
    </source>
</evidence>
<dbReference type="OrthoDB" id="9774608at2"/>
<sequence length="519" mass="59647">MSFIKRVSRDQVLLLPDCLDDYVDENNKVRFIDEFVNGLDLSECGFTYPKERLDGRGRPAYDPADLLKLFIYGYSYGIRSGRKLERACKVNLEVIWLMGKLKPDFKTICDFRRINRNAFKKASAQFTLLCNKLKLISGDFIAVDGTSIKAVNNISKSWTKNKLNSALKKYEKEVEKYLGQLEELDEAPSPNREEKQNKLKSSLVKNQEKSQELKKLKQKLDTTDKNSICYNDPESRPLKKGRKSTVGYNVQHAVDDKNYLIIAAEVTSESCDLGSLYPTIKAASDVIKEVKGANLLADKGYFSNEDIKACEDDGYQSYIPEKGCPMEGKGFYGKPEFIYNEYNNTYTCPAGQILQKYQNKKKDCKTYWIYKSPEACVNCSRKDKCTNSKSRSIQRWEHEHVLENVRERMKAKPNIMKRRSAIVEHPFGTIKRHILTGGYNMIGIESAQAETSLAQLTYNLNRVLNIVNFSEIMSFLKGRKSFWQKHVQNHLLMSSYINTKAIKMLIRQKNQVNSLIILV</sequence>
<dbReference type="PANTHER" id="PTHR33408">
    <property type="entry name" value="TRANSPOSASE"/>
    <property type="match status" value="1"/>
</dbReference>
<evidence type="ECO:0000313" key="5">
    <source>
        <dbReference type="Proteomes" id="UP000004947"/>
    </source>
</evidence>
<evidence type="ECO:0000313" key="4">
    <source>
        <dbReference type="EMBL" id="EDM27866.1"/>
    </source>
</evidence>
<dbReference type="Pfam" id="PF13751">
    <property type="entry name" value="DDE_Tnp_1_6"/>
    <property type="match status" value="1"/>
</dbReference>
<name>A6DKG8_9BACT</name>
<dbReference type="RefSeq" id="WP_007278380.1">
    <property type="nucleotide sequence ID" value="NZ_ABCK01000007.1"/>
</dbReference>
<reference evidence="4 5" key="1">
    <citation type="journal article" date="2010" name="J. Bacteriol.">
        <title>Genome sequence of Lentisphaera araneosa HTCC2155T, the type species of the order Lentisphaerales in the phylum Lentisphaerae.</title>
        <authorList>
            <person name="Thrash J.C."/>
            <person name="Cho J.C."/>
            <person name="Vergin K.L."/>
            <person name="Morris R.M."/>
            <person name="Giovannoni S.J."/>
        </authorList>
    </citation>
    <scope>NUCLEOTIDE SEQUENCE [LARGE SCALE GENOMIC DNA]</scope>
    <source>
        <strain evidence="4 5">HTCC2155</strain>
    </source>
</reference>
<evidence type="ECO:0000256" key="1">
    <source>
        <dbReference type="SAM" id="MobiDB-lite"/>
    </source>
</evidence>
<dbReference type="InterPro" id="IPR008490">
    <property type="entry name" value="Transposase_InsH_N"/>
</dbReference>
<dbReference type="STRING" id="313628.LNTAR_00655"/>
<feature type="region of interest" description="Disordered" evidence="1">
    <location>
        <begin position="185"/>
        <end position="210"/>
    </location>
</feature>
<dbReference type="NCBIfam" id="NF033551">
    <property type="entry name" value="transpos_IS1182"/>
    <property type="match status" value="1"/>
</dbReference>
<accession>A6DKG8</accession>
<proteinExistence type="predicted"/>
<dbReference type="PANTHER" id="PTHR33408:SF2">
    <property type="entry name" value="TRANSPOSASE DDE DOMAIN-CONTAINING PROTEIN"/>
    <property type="match status" value="1"/>
</dbReference>
<keyword evidence="5" id="KW-1185">Reference proteome</keyword>
<dbReference type="Pfam" id="PF05598">
    <property type="entry name" value="DUF772"/>
    <property type="match status" value="1"/>
</dbReference>
<dbReference type="Proteomes" id="UP000004947">
    <property type="component" value="Unassembled WGS sequence"/>
</dbReference>
<dbReference type="EMBL" id="ABCK01000007">
    <property type="protein sequence ID" value="EDM27866.1"/>
    <property type="molecule type" value="Genomic_DNA"/>
</dbReference>
<dbReference type="eggNOG" id="COG3666">
    <property type="taxonomic scope" value="Bacteria"/>
</dbReference>
<evidence type="ECO:0000259" key="3">
    <source>
        <dbReference type="Pfam" id="PF13751"/>
    </source>
</evidence>
<feature type="domain" description="Transposase DDE" evidence="3">
    <location>
        <begin position="347"/>
        <end position="463"/>
    </location>
</feature>
<gene>
    <name evidence="4" type="ORF">LNTAR_00655</name>
</gene>
<feature type="domain" description="Transposase InsH N-terminal" evidence="2">
    <location>
        <begin position="18"/>
        <end position="113"/>
    </location>
</feature>
<dbReference type="AlphaFoldDB" id="A6DKG8"/>
<organism evidence="4 5">
    <name type="scientific">Lentisphaera araneosa HTCC2155</name>
    <dbReference type="NCBI Taxonomy" id="313628"/>
    <lineage>
        <taxon>Bacteria</taxon>
        <taxon>Pseudomonadati</taxon>
        <taxon>Lentisphaerota</taxon>
        <taxon>Lentisphaeria</taxon>
        <taxon>Lentisphaerales</taxon>
        <taxon>Lentisphaeraceae</taxon>
        <taxon>Lentisphaera</taxon>
    </lineage>
</organism>
<dbReference type="InterPro" id="IPR047629">
    <property type="entry name" value="IS1182_transpos"/>
</dbReference>
<comment type="caution">
    <text evidence="4">The sequence shown here is derived from an EMBL/GenBank/DDBJ whole genome shotgun (WGS) entry which is preliminary data.</text>
</comment>
<dbReference type="InterPro" id="IPR025668">
    <property type="entry name" value="Tnp_DDE_dom"/>
</dbReference>
<protein>
    <recommendedName>
        <fullName evidence="6">Transposase</fullName>
    </recommendedName>
</protein>